<keyword evidence="1" id="KW-1133">Transmembrane helix</keyword>
<feature type="signal peptide" evidence="2">
    <location>
        <begin position="1"/>
        <end position="22"/>
    </location>
</feature>
<feature type="transmembrane region" description="Helical" evidence="1">
    <location>
        <begin position="256"/>
        <end position="274"/>
    </location>
</feature>
<evidence type="ECO:0000313" key="4">
    <source>
        <dbReference type="Proteomes" id="UP001652582"/>
    </source>
</evidence>
<dbReference type="OrthoDB" id="196393at2759"/>
<protein>
    <submittedName>
        <fullName evidence="5">Uncharacterized protein LOC112047591</fullName>
    </submittedName>
</protein>
<keyword evidence="4" id="KW-1185">Reference proteome</keyword>
<proteinExistence type="predicted"/>
<dbReference type="PANTHER" id="PTHR21261">
    <property type="entry name" value="BEAT PROTEIN"/>
    <property type="match status" value="1"/>
</dbReference>
<evidence type="ECO:0000256" key="2">
    <source>
        <dbReference type="SAM" id="SignalP"/>
    </source>
</evidence>
<dbReference type="GeneID" id="112047591"/>
<dbReference type="InterPro" id="IPR036179">
    <property type="entry name" value="Ig-like_dom_sf"/>
</dbReference>
<name>A0A6J1N5Z0_BICAN</name>
<feature type="chain" id="PRO_5045745502" evidence="2">
    <location>
        <begin position="23"/>
        <end position="307"/>
    </location>
</feature>
<reference evidence="5" key="1">
    <citation type="submission" date="2025-08" db="UniProtKB">
        <authorList>
            <consortium name="RefSeq"/>
        </authorList>
    </citation>
    <scope>IDENTIFICATION</scope>
</reference>
<feature type="domain" description="Ig-like" evidence="3">
    <location>
        <begin position="24"/>
        <end position="126"/>
    </location>
</feature>
<keyword evidence="2" id="KW-0732">Signal</keyword>
<dbReference type="PROSITE" id="PS50835">
    <property type="entry name" value="IG_LIKE"/>
    <property type="match status" value="1"/>
</dbReference>
<dbReference type="KEGG" id="bany:112047591"/>
<organism evidence="4 5">
    <name type="scientific">Bicyclus anynana</name>
    <name type="common">Squinting bush brown butterfly</name>
    <dbReference type="NCBI Taxonomy" id="110368"/>
    <lineage>
        <taxon>Eukaryota</taxon>
        <taxon>Metazoa</taxon>
        <taxon>Ecdysozoa</taxon>
        <taxon>Arthropoda</taxon>
        <taxon>Hexapoda</taxon>
        <taxon>Insecta</taxon>
        <taxon>Pterygota</taxon>
        <taxon>Neoptera</taxon>
        <taxon>Endopterygota</taxon>
        <taxon>Lepidoptera</taxon>
        <taxon>Glossata</taxon>
        <taxon>Ditrysia</taxon>
        <taxon>Papilionoidea</taxon>
        <taxon>Nymphalidae</taxon>
        <taxon>Satyrinae</taxon>
        <taxon>Satyrini</taxon>
        <taxon>Mycalesina</taxon>
        <taxon>Bicyclus</taxon>
    </lineage>
</organism>
<evidence type="ECO:0000259" key="3">
    <source>
        <dbReference type="PROSITE" id="PS50835"/>
    </source>
</evidence>
<accession>A0A6J1N5Z0</accession>
<sequence length="307" mass="33962">MILSGILTFSSVFFIVFEGVTSLRDVKLLVEPSIVIKGGTAALICSRDMQGAPLYSVKWYRGNHEFFRYTPMEHPDTMVFGLPGIYVDMNRSNGTQVMLRHLELGLSGNFSCEVTADSPSFATQITTKYIDVIALPTTLPVLVTDKDRYQPGATLRANCTSPPARPAANLTVFINEEPIRASETSLQPFENGLLTAKVNVEVKVTPELFPGGRLRVACYATVFDVYNQSAKLDFLTPETDPRPERITLGGGTSKCVLNWFLLLLLIFLPMMVMGDDYGLLSDDFLDIPFTYYDEESEQKAIISLVGG</sequence>
<keyword evidence="1" id="KW-0812">Transmembrane</keyword>
<dbReference type="AlphaFoldDB" id="A0A6J1N5Z0"/>
<keyword evidence="1" id="KW-0472">Membrane</keyword>
<dbReference type="InterPro" id="IPR007110">
    <property type="entry name" value="Ig-like_dom"/>
</dbReference>
<dbReference type="SUPFAM" id="SSF48726">
    <property type="entry name" value="Immunoglobulin"/>
    <property type="match status" value="1"/>
</dbReference>
<evidence type="ECO:0000313" key="5">
    <source>
        <dbReference type="RefSeq" id="XP_023940507.2"/>
    </source>
</evidence>
<dbReference type="RefSeq" id="XP_023940507.2">
    <property type="nucleotide sequence ID" value="XM_024084739.2"/>
</dbReference>
<dbReference type="Proteomes" id="UP001652582">
    <property type="component" value="Chromosome 10"/>
</dbReference>
<evidence type="ECO:0000256" key="1">
    <source>
        <dbReference type="SAM" id="Phobius"/>
    </source>
</evidence>
<gene>
    <name evidence="5" type="primary">LOC112047591</name>
</gene>
<dbReference type="PANTHER" id="PTHR21261:SF6">
    <property type="entry name" value="BEATEN PATH IIA-RELATED"/>
    <property type="match status" value="1"/>
</dbReference>